<name>A0ACB5R4U9_9BURK</name>
<keyword evidence="2" id="KW-1185">Reference proteome</keyword>
<gene>
    <name evidence="1" type="ORF">CBA19CS22_37850</name>
</gene>
<dbReference type="EMBL" id="BPUR01000041">
    <property type="protein sequence ID" value="GJH22434.1"/>
    <property type="molecule type" value="Genomic_DNA"/>
</dbReference>
<protein>
    <submittedName>
        <fullName evidence="1">Uncharacterized protein</fullName>
    </submittedName>
</protein>
<sequence>MKRVLSLVAAGILALVLSACGAVQLKPVSIPVIPPAQLAQQVCPIVQADLDILSSASGLALLTAAQQSAVDSIKPKVSAACAAAATVDLTALQSFNSDAFPALLAIVAAVPAIPNQPAVLLALQLAQPIVQEVVTNAVAAAKAAQ</sequence>
<comment type="caution">
    <text evidence="1">The sequence shown here is derived from an EMBL/GenBank/DDBJ whole genome shotgun (WGS) entry which is preliminary data.</text>
</comment>
<dbReference type="Proteomes" id="UP001055013">
    <property type="component" value="Unassembled WGS sequence"/>
</dbReference>
<evidence type="ECO:0000313" key="1">
    <source>
        <dbReference type="EMBL" id="GJH22434.1"/>
    </source>
</evidence>
<evidence type="ECO:0000313" key="2">
    <source>
        <dbReference type="Proteomes" id="UP001055013"/>
    </source>
</evidence>
<organism evidence="1 2">
    <name type="scientific">Caballeronia novacaledonica</name>
    <dbReference type="NCBI Taxonomy" id="1544861"/>
    <lineage>
        <taxon>Bacteria</taxon>
        <taxon>Pseudomonadati</taxon>
        <taxon>Pseudomonadota</taxon>
        <taxon>Betaproteobacteria</taxon>
        <taxon>Burkholderiales</taxon>
        <taxon>Burkholderiaceae</taxon>
        <taxon>Caballeronia</taxon>
    </lineage>
</organism>
<proteinExistence type="predicted"/>
<reference evidence="1" key="1">
    <citation type="submission" date="2021-09" db="EMBL/GenBank/DDBJ databases">
        <title>Isolation and characterization of 3-chlorobenzoate degrading bacteria from soils in Shizuoka.</title>
        <authorList>
            <person name="Ifat A."/>
            <person name="Ogawa N."/>
            <person name="Kimbara K."/>
            <person name="Moriuchi R."/>
            <person name="Dohra H."/>
            <person name="Shintani M."/>
        </authorList>
    </citation>
    <scope>NUCLEOTIDE SEQUENCE</scope>
    <source>
        <strain evidence="1">19CS2-2</strain>
    </source>
</reference>
<accession>A0ACB5R4U9</accession>